<sequence length="200" mass="22490">MRHFCLRNSLYIFLFLTLSTRYLRAQQSVKDSVKATFNFKQAPWYARSVPFAIYTGAGKTSDRVAQNIEIGKTFHVIDIGVAFGRNTLRPDTTLFLEGRVTMNVANYGIFANEMALGAGKLFDSKGSLMLELSYNIFAQLSPKLGFGFTTGYYDFSNDSFDSSKTFYGFILRYGLPRNDSGGIVGLGRGGRRIRARHVHR</sequence>
<dbReference type="OrthoDB" id="956077at2"/>
<accession>A0A2K8YSI2</accession>
<reference evidence="1 2" key="1">
    <citation type="submission" date="2017-11" db="EMBL/GenBank/DDBJ databases">
        <title>Taxonomic description and genome sequences of Spirosoma HA7 sp. nov., isolated from pollen microhabitat of Corylus avellana.</title>
        <authorList>
            <person name="Ambika Manirajan B."/>
            <person name="Suarez C."/>
            <person name="Ratering S."/>
            <person name="Geissler-Plaum R."/>
            <person name="Cardinale M."/>
            <person name="Sylvia S."/>
        </authorList>
    </citation>
    <scope>NUCLEOTIDE SEQUENCE [LARGE SCALE GENOMIC DNA]</scope>
    <source>
        <strain evidence="1 2">HA7</strain>
    </source>
</reference>
<dbReference type="EMBL" id="CP025096">
    <property type="protein sequence ID" value="AUD00576.1"/>
    <property type="molecule type" value="Genomic_DNA"/>
</dbReference>
<gene>
    <name evidence="1" type="ORF">CWM47_01325</name>
</gene>
<proteinExistence type="predicted"/>
<dbReference type="RefSeq" id="WP_100986001.1">
    <property type="nucleotide sequence ID" value="NZ_CP025096.1"/>
</dbReference>
<dbReference type="Proteomes" id="UP000232883">
    <property type="component" value="Chromosome"/>
</dbReference>
<dbReference type="KEGG" id="spir:CWM47_01325"/>
<organism evidence="1 2">
    <name type="scientific">Spirosoma pollinicola</name>
    <dbReference type="NCBI Taxonomy" id="2057025"/>
    <lineage>
        <taxon>Bacteria</taxon>
        <taxon>Pseudomonadati</taxon>
        <taxon>Bacteroidota</taxon>
        <taxon>Cytophagia</taxon>
        <taxon>Cytophagales</taxon>
        <taxon>Cytophagaceae</taxon>
        <taxon>Spirosoma</taxon>
    </lineage>
</organism>
<protein>
    <submittedName>
        <fullName evidence="1">Uncharacterized protein</fullName>
    </submittedName>
</protein>
<dbReference type="AlphaFoldDB" id="A0A2K8YSI2"/>
<keyword evidence="2" id="KW-1185">Reference proteome</keyword>
<evidence type="ECO:0000313" key="2">
    <source>
        <dbReference type="Proteomes" id="UP000232883"/>
    </source>
</evidence>
<name>A0A2K8YSI2_9BACT</name>
<evidence type="ECO:0000313" key="1">
    <source>
        <dbReference type="EMBL" id="AUD00576.1"/>
    </source>
</evidence>